<evidence type="ECO:0000313" key="2">
    <source>
        <dbReference type="EMBL" id="EGN57006.1"/>
    </source>
</evidence>
<keyword evidence="3" id="KW-1185">Reference proteome</keyword>
<dbReference type="NCBIfam" id="NF033709">
    <property type="entry name" value="PorV_fam"/>
    <property type="match status" value="1"/>
</dbReference>
<keyword evidence="1" id="KW-0732">Signal</keyword>
<gene>
    <name evidence="2" type="ORF">Premu_1593</name>
</gene>
<dbReference type="NCBIfam" id="NF033711">
    <property type="entry name" value="T9SS_PorQ"/>
    <property type="match status" value="1"/>
</dbReference>
<evidence type="ECO:0008006" key="4">
    <source>
        <dbReference type="Google" id="ProtNLM"/>
    </source>
</evidence>
<organism evidence="2 3">
    <name type="scientific">Hallella multisaccharivorax DSM 17128</name>
    <dbReference type="NCBI Taxonomy" id="688246"/>
    <lineage>
        <taxon>Bacteria</taxon>
        <taxon>Pseudomonadati</taxon>
        <taxon>Bacteroidota</taxon>
        <taxon>Bacteroidia</taxon>
        <taxon>Bacteroidales</taxon>
        <taxon>Prevotellaceae</taxon>
        <taxon>Hallella</taxon>
    </lineage>
</organism>
<evidence type="ECO:0000313" key="3">
    <source>
        <dbReference type="Proteomes" id="UP000002772"/>
    </source>
</evidence>
<feature type="signal peptide" evidence="1">
    <location>
        <begin position="1"/>
        <end position="20"/>
    </location>
</feature>
<dbReference type="eggNOG" id="COG2067">
    <property type="taxonomic scope" value="Bacteria"/>
</dbReference>
<accession>F8NC39</accession>
<evidence type="ECO:0000256" key="1">
    <source>
        <dbReference type="SAM" id="SignalP"/>
    </source>
</evidence>
<feature type="chain" id="PRO_5003375857" description="DUF3308 domain-containing protein" evidence="1">
    <location>
        <begin position="21"/>
        <end position="317"/>
    </location>
</feature>
<reference evidence="3" key="1">
    <citation type="journal article" date="2011" name="Stand. Genomic Sci.">
        <title>Non-contiguous finished genome sequence of the opportunistic oral pathogen Prevotella multisaccharivorax type strain (PPPA20).</title>
        <authorList>
            <person name="Pati A."/>
            <person name="Gronow S."/>
            <person name="Lu M."/>
            <person name="Lapidus A."/>
            <person name="Nolan M."/>
            <person name="Lucas S."/>
            <person name="Hammon N."/>
            <person name="Deshpande S."/>
            <person name="Cheng J.F."/>
            <person name="Tapia R."/>
            <person name="Han C."/>
            <person name="Goodwin L."/>
            <person name="Pitluck S."/>
            <person name="Liolios K."/>
            <person name="Pagani I."/>
            <person name="Mavromatis K."/>
            <person name="Mikhailova N."/>
            <person name="Huntemann M."/>
            <person name="Chen A."/>
            <person name="Palaniappan K."/>
            <person name="Land M."/>
            <person name="Hauser L."/>
            <person name="Detter J.C."/>
            <person name="Brambilla E.M."/>
            <person name="Rohde M."/>
            <person name="Goker M."/>
            <person name="Woyke T."/>
            <person name="Bristow J."/>
            <person name="Eisen J.A."/>
            <person name="Markowitz V."/>
            <person name="Hugenholtz P."/>
            <person name="Kyrpides N.C."/>
            <person name="Klenk H.P."/>
            <person name="Ivanova N."/>
        </authorList>
    </citation>
    <scope>NUCLEOTIDE SEQUENCE [LARGE SCALE GENOMIC DNA]</scope>
    <source>
        <strain evidence="3">DSM 17128</strain>
    </source>
</reference>
<dbReference type="HOGENOM" id="CLU_069104_0_0_10"/>
<proteinExistence type="predicted"/>
<dbReference type="OrthoDB" id="9809953at2"/>
<name>F8NC39_9BACT</name>
<dbReference type="EMBL" id="GL945017">
    <property type="protein sequence ID" value="EGN57006.1"/>
    <property type="molecule type" value="Genomic_DNA"/>
</dbReference>
<dbReference type="STRING" id="688246.Premu_1593"/>
<dbReference type="Proteomes" id="UP000002772">
    <property type="component" value="Unassembled WGS sequence"/>
</dbReference>
<sequence>MKKAFLVITAMLLHFVAVWAQNDSQTGYNFLRLPVSAHAAALGGDNISVIDDDEALIFSNPALLSSVSDKSLNLNYMSYMEGAKTASASFNRTVKDRASWAVSAQYLDYGRMKETDETGLQTGDFSAKDISLSGYFAYLLTDRLSGGIATKLITSYIADYNSVAVGVDLGLNYYDPDTEWSLSVTLKDLGGELKAYNENYNRMPFDIQAGVSKRFANTPLRVHVTIVDINHPHYKLVNHLVAGADALLSDNFWIGIGYNFRRANEMKITDSDNKSNSHGAGLSLGAGLTLNRFKAAVSWGKYHVSSSGVVISVTFCL</sequence>
<protein>
    <recommendedName>
        <fullName evidence="4">DUF3308 domain-containing protein</fullName>
    </recommendedName>
</protein>
<dbReference type="RefSeq" id="WP_007574360.1">
    <property type="nucleotide sequence ID" value="NZ_BPTS01000001.1"/>
</dbReference>
<dbReference type="AlphaFoldDB" id="F8NC39"/>